<evidence type="ECO:0000313" key="4">
    <source>
        <dbReference type="Proteomes" id="UP000030711"/>
    </source>
</evidence>
<evidence type="ECO:0008006" key="5">
    <source>
        <dbReference type="Google" id="ProtNLM"/>
    </source>
</evidence>
<dbReference type="OrthoDB" id="666653at2759"/>
<dbReference type="KEGG" id="egr:104429843"/>
<protein>
    <recommendedName>
        <fullName evidence="5">PGG domain-containing protein</fullName>
    </recommendedName>
</protein>
<organism evidence="3">
    <name type="scientific">Eucalyptus grandis</name>
    <name type="common">Flooded gum</name>
    <dbReference type="NCBI Taxonomy" id="71139"/>
    <lineage>
        <taxon>Eukaryota</taxon>
        <taxon>Viridiplantae</taxon>
        <taxon>Streptophyta</taxon>
        <taxon>Embryophyta</taxon>
        <taxon>Tracheophyta</taxon>
        <taxon>Spermatophyta</taxon>
        <taxon>Magnoliopsida</taxon>
        <taxon>eudicotyledons</taxon>
        <taxon>Gunneridae</taxon>
        <taxon>Pentapetalae</taxon>
        <taxon>rosids</taxon>
        <taxon>malvids</taxon>
        <taxon>Myrtales</taxon>
        <taxon>Myrtaceae</taxon>
        <taxon>Myrtoideae</taxon>
        <taxon>Eucalypteae</taxon>
        <taxon>Eucalyptus</taxon>
    </lineage>
</organism>
<keyword evidence="1" id="KW-0472">Membrane</keyword>
<dbReference type="OMA" id="DPREECH"/>
<dbReference type="EMBL" id="MU848547">
    <property type="protein sequence ID" value="KAK2632343.1"/>
    <property type="molecule type" value="Genomic_DNA"/>
</dbReference>
<feature type="transmembrane region" description="Helical" evidence="1">
    <location>
        <begin position="20"/>
        <end position="37"/>
    </location>
</feature>
<proteinExistence type="predicted"/>
<name>A0A058ZTS2_EUCGR</name>
<dbReference type="PANTHER" id="PTHR33430">
    <property type="entry name" value="MATERNAL EFFECT EMBRYO ARREST PROTEIN"/>
    <property type="match status" value="1"/>
</dbReference>
<dbReference type="EMBL" id="KK199063">
    <property type="protein sequence ID" value="KCW44761.1"/>
    <property type="molecule type" value="Genomic_DNA"/>
</dbReference>
<reference evidence="3" key="1">
    <citation type="submission" date="2013-07" db="EMBL/GenBank/DDBJ databases">
        <title>The genome of Eucalyptus grandis.</title>
        <authorList>
            <person name="Schmutz J."/>
            <person name="Hayes R."/>
            <person name="Myburg A."/>
            <person name="Tuskan G."/>
            <person name="Grattapaglia D."/>
            <person name="Rokhsar D.S."/>
        </authorList>
    </citation>
    <scope>NUCLEOTIDE SEQUENCE</scope>
    <source>
        <tissue evidence="3">Leaf extractions</tissue>
    </source>
</reference>
<dbReference type="PANTHER" id="PTHR33430:SF1">
    <property type="entry name" value="PGG DOMAIN-CONTAINING PROTEIN"/>
    <property type="match status" value="1"/>
</dbReference>
<evidence type="ECO:0000313" key="3">
    <source>
        <dbReference type="EMBL" id="KCW44761.1"/>
    </source>
</evidence>
<dbReference type="Gramene" id="KCW44761">
    <property type="protein sequence ID" value="KCW44761"/>
    <property type="gene ID" value="EUGRSUZ_L01675"/>
</dbReference>
<reference evidence="2" key="2">
    <citation type="journal article" date="2014" name="Nature">
        <title>The genome of Eucalyptus grandis.</title>
        <authorList>
            <person name="Myburg A.A."/>
            <person name="Grattapaglia D."/>
            <person name="Tuskan G.A."/>
            <person name="Hellsten U."/>
            <person name="Hayes R.D."/>
            <person name="Grimwood J."/>
            <person name="Jenkins J."/>
            <person name="Lindquist E."/>
            <person name="Tice H."/>
            <person name="Bauer D."/>
            <person name="Goodstein D.M."/>
            <person name="Dubchak I."/>
            <person name="Poliakov A."/>
            <person name="Mizrachi E."/>
            <person name="Kullan A.R."/>
            <person name="Hussey S.G."/>
            <person name="Pinard D."/>
            <person name="van der Merwe K."/>
            <person name="Singh P."/>
            <person name="van Jaarsveld I."/>
            <person name="Silva-Junior O.B."/>
            <person name="Togawa R.C."/>
            <person name="Pappas M.R."/>
            <person name="Faria D.A."/>
            <person name="Sansaloni C.P."/>
            <person name="Petroli C.D."/>
            <person name="Yang X."/>
            <person name="Ranjan P."/>
            <person name="Tschaplinski T.J."/>
            <person name="Ye C.Y."/>
            <person name="Li T."/>
            <person name="Sterck L."/>
            <person name="Vanneste K."/>
            <person name="Murat F."/>
            <person name="Soler M."/>
            <person name="Clemente H.S."/>
            <person name="Saidi N."/>
            <person name="Cassan-Wang H."/>
            <person name="Dunand C."/>
            <person name="Hefer C.A."/>
            <person name="Bornberg-Bauer E."/>
            <person name="Kersting A.R."/>
            <person name="Vining K."/>
            <person name="Amarasinghe V."/>
            <person name="Ranik M."/>
            <person name="Naithani S."/>
            <person name="Elser J."/>
            <person name="Boyd A.E."/>
            <person name="Liston A."/>
            <person name="Spatafora J.W."/>
            <person name="Dharmwardhana P."/>
            <person name="Raja R."/>
            <person name="Sullivan C."/>
            <person name="Romanel E."/>
            <person name="Alves-Ferreira M."/>
            <person name="Kulheim C."/>
            <person name="Foley W."/>
            <person name="Carocha V."/>
            <person name="Paiva J."/>
            <person name="Kudrna D."/>
            <person name="Brommonschenkel S.H."/>
            <person name="Pasquali G."/>
            <person name="Byrne M."/>
            <person name="Rigault P."/>
            <person name="Tibbits J."/>
            <person name="Spokevicius A."/>
            <person name="Jones R.C."/>
            <person name="Steane D.A."/>
            <person name="Vaillancourt R.E."/>
            <person name="Potts B.M."/>
            <person name="Joubert F."/>
            <person name="Barry K."/>
            <person name="Pappas G.J."/>
            <person name="Strauss S.H."/>
            <person name="Jaiswal P."/>
            <person name="Grima-Pettenati J."/>
            <person name="Salse J."/>
            <person name="Van de Peer Y."/>
            <person name="Rokhsar D.S."/>
            <person name="Schmutz J."/>
        </authorList>
    </citation>
    <scope>NUCLEOTIDE SEQUENCE</scope>
    <source>
        <tissue evidence="2">Leaf extractions</tissue>
    </source>
</reference>
<reference evidence="2" key="3">
    <citation type="submission" date="2023-04" db="EMBL/GenBank/DDBJ databases">
        <title>WGS assembly of Eucalyptus grandis.</title>
        <authorList>
            <person name="Myburg A."/>
            <person name="Grattapaglia D."/>
            <person name="Tuskan G."/>
            <person name="Hellsten U."/>
            <person name="Hayes R."/>
            <person name="Grimwood J."/>
            <person name="Jenkins J."/>
            <person name="Lindquist E."/>
            <person name="Tice H."/>
            <person name="Bauer D."/>
            <person name="Goodstein D."/>
            <person name="Dubchak I."/>
            <person name="Poliakov A."/>
            <person name="Mizrachi E."/>
            <person name="Kullan A."/>
            <person name="Hussey S."/>
            <person name="Pinard D."/>
            <person name="Van D."/>
            <person name="Singh P."/>
            <person name="Van J."/>
            <person name="Silva-Junior O."/>
            <person name="Togawa R."/>
            <person name="Pappas M."/>
            <person name="Faria D."/>
            <person name="Sansaloni C."/>
            <person name="Petroli C."/>
            <person name="Yang X."/>
            <person name="Ranjan P."/>
            <person name="Tschaplinski T."/>
            <person name="Ye C."/>
            <person name="Li T."/>
            <person name="Sterck L."/>
            <person name="Vanneste K."/>
            <person name="Murat F."/>
            <person name="Soler M."/>
            <person name="Clemente H."/>
            <person name="Saidi N."/>
            <person name="Cassan-Wang H."/>
            <person name="Dunand C."/>
            <person name="Hefer C."/>
            <person name="Bornberg-Bauer E."/>
            <person name="Kersting A."/>
            <person name="Vining K."/>
            <person name="Amarasinghe V."/>
            <person name="Ranik M."/>
            <person name="Naithani S."/>
            <person name="Elser J."/>
            <person name="Boyd A."/>
            <person name="Liston A."/>
            <person name="Spatafora J."/>
            <person name="Dharmwardhana P."/>
            <person name="Raja R."/>
            <person name="Sullivan C."/>
            <person name="Romanel E."/>
            <person name="Alves-Ferreira M."/>
            <person name="Kulheim C."/>
            <person name="Foley W."/>
            <person name="Carocha V."/>
            <person name="Paiva J."/>
            <person name="Kudrna D."/>
            <person name="Brommonschenkel S."/>
            <person name="Pasquali G."/>
            <person name="Byrne M."/>
            <person name="Rigault P."/>
            <person name="Tibbits J."/>
            <person name="Spokevicius A."/>
            <person name="Jones R."/>
            <person name="Steane D."/>
            <person name="Vaillancourt R."/>
            <person name="Potts B."/>
            <person name="Joubert F."/>
            <person name="Barry K."/>
            <person name="Pappas G."/>
            <person name="Strauss S."/>
            <person name="Jaiswal P."/>
            <person name="Grima-Pettenati J."/>
            <person name="Salse J."/>
            <person name="Van D."/>
            <person name="Rokhsar D."/>
            <person name="Schmutz J."/>
        </authorList>
    </citation>
    <scope>NUCLEOTIDE SEQUENCE</scope>
    <source>
        <tissue evidence="2">Leaf extractions</tissue>
    </source>
</reference>
<gene>
    <name evidence="3" type="ORF">EUGRSUZ_L01675</name>
</gene>
<keyword evidence="4" id="KW-1185">Reference proteome</keyword>
<dbReference type="STRING" id="71139.A0A058ZTS2"/>
<accession>A0A058ZTS2</accession>
<dbReference type="Proteomes" id="UP000030711">
    <property type="component" value="Unassembled WGS sequence"/>
</dbReference>
<feature type="transmembrane region" description="Helical" evidence="1">
    <location>
        <begin position="57"/>
        <end position="79"/>
    </location>
</feature>
<dbReference type="AlphaFoldDB" id="A0A058ZTS2"/>
<dbReference type="eggNOG" id="ENOG502SN9G">
    <property type="taxonomic scope" value="Eukaryota"/>
</dbReference>
<feature type="transmembrane region" description="Helical" evidence="1">
    <location>
        <begin position="109"/>
        <end position="130"/>
    </location>
</feature>
<evidence type="ECO:0000256" key="1">
    <source>
        <dbReference type="SAM" id="Phobius"/>
    </source>
</evidence>
<reference evidence="2" key="4">
    <citation type="submission" date="2023-07" db="EMBL/GenBank/DDBJ databases">
        <authorList>
            <person name="Myburg A.A."/>
            <person name="Grattapaglia D."/>
            <person name="Tuskan G.A."/>
            <person name="Hellsten U."/>
            <person name="Hayes R.D."/>
            <person name="Grimwood J."/>
            <person name="Jenkins J."/>
            <person name="Lindquist E."/>
            <person name="Tice H."/>
            <person name="Bauer D."/>
            <person name="Goodstein D.M."/>
            <person name="Dubchak I."/>
            <person name="Poliakov A."/>
            <person name="Mizrachi E."/>
            <person name="Kullan A.R."/>
            <person name="Hussey S.G."/>
            <person name="Pinard D."/>
            <person name="Van D.M."/>
            <person name="Singh P."/>
            <person name="Van J.I."/>
            <person name="Silva-Junior O.B."/>
            <person name="Togawa R.C."/>
            <person name="Pappas M.R."/>
            <person name="Faria D.A."/>
            <person name="Sansaloni C.P."/>
            <person name="Petroli C.D."/>
            <person name="Yang X."/>
            <person name="Ranjan P."/>
            <person name="Tschaplinski T.J."/>
            <person name="Ye C.Y."/>
            <person name="Li T."/>
            <person name="Sterck L."/>
            <person name="Vanneste K."/>
            <person name="Murat F."/>
            <person name="Soler M."/>
            <person name="Clemente H.S."/>
            <person name="Saidi N."/>
            <person name="Cassan-Wang H."/>
            <person name="Dunand C."/>
            <person name="Hefer C.A."/>
            <person name="Bornberg-Bauer E."/>
            <person name="Kersting A.R."/>
            <person name="Vining K."/>
            <person name="Amarasinghe V."/>
            <person name="Ranik M."/>
            <person name="Naithani S."/>
            <person name="Elser J."/>
            <person name="Boyd A.E."/>
            <person name="Liston A."/>
            <person name="Spatafora J.W."/>
            <person name="Dharmwardhana P."/>
            <person name="Raja R."/>
            <person name="Sullivan C."/>
            <person name="Romanel E."/>
            <person name="Alves-Ferreira M."/>
            <person name="Kulheim C."/>
            <person name="Foley W."/>
            <person name="Carocha V."/>
            <person name="Paiva J."/>
            <person name="Kudrna D."/>
            <person name="Brommonschenkel S.H."/>
            <person name="Pasquali G."/>
            <person name="Byrne M."/>
            <person name="Rigault P."/>
            <person name="Tibbits J."/>
            <person name="Spokevicius A."/>
            <person name="Jones R.C."/>
            <person name="Steane D.A."/>
            <person name="Vaillancourt R.E."/>
            <person name="Potts B.M."/>
            <person name="Joubert F."/>
            <person name="Barry K."/>
            <person name="Pappas G.J."/>
            <person name="Strauss S.H."/>
            <person name="Jaiswal P."/>
            <person name="Grima-Pettenati J."/>
            <person name="Salse J."/>
            <person name="Van D.P."/>
            <person name="Rokhsar D.S."/>
            <person name="Schmutz J."/>
        </authorList>
    </citation>
    <scope>NUCLEOTIDE SEQUENCE</scope>
    <source>
        <tissue evidence="2">Leaf extractions</tissue>
    </source>
</reference>
<sequence>MDRKKKIEKFQTVLDDLVNVNSLFTFAMFIGISFVSANPHSLVSQKECQTSQATRMLLMLDEVVSFVCFLLSSIVATALKMHLSTQLSEIDDHHEPKPGGLPMKGLRSFMITVSVASSVLGCVYLTLSMFNVIRVLLGNITCGDSDTVQAAGALIAINVLALLVYAPSMGYAVFQSHSMLD</sequence>
<feature type="transmembrane region" description="Helical" evidence="1">
    <location>
        <begin position="150"/>
        <end position="174"/>
    </location>
</feature>
<keyword evidence="1" id="KW-1133">Transmembrane helix</keyword>
<keyword evidence="1" id="KW-0812">Transmembrane</keyword>
<evidence type="ECO:0000313" key="2">
    <source>
        <dbReference type="EMBL" id="KAK2632343.1"/>
    </source>
</evidence>
<dbReference type="InParanoid" id="A0A058ZTS2"/>